<dbReference type="EMBL" id="JAINUF010000010">
    <property type="protein sequence ID" value="KAJ8348903.1"/>
    <property type="molecule type" value="Genomic_DNA"/>
</dbReference>
<accession>A0A9Q1F120</accession>
<dbReference type="Proteomes" id="UP001152622">
    <property type="component" value="Chromosome 10"/>
</dbReference>
<evidence type="ECO:0000313" key="3">
    <source>
        <dbReference type="Proteomes" id="UP001152622"/>
    </source>
</evidence>
<sequence length="76" mass="8514">MLQDMMSQMFARKEIATHSLTGSKSNANCALEPRPQLDKTKMDLLFRRVERSCPTVQMEHCTDEGAAGGSQKQIVE</sequence>
<dbReference type="AlphaFoldDB" id="A0A9Q1F120"/>
<dbReference type="Pfam" id="PF10523">
    <property type="entry name" value="BEN"/>
    <property type="match status" value="1"/>
</dbReference>
<gene>
    <name evidence="2" type="ORF">SKAU_G00274920</name>
</gene>
<dbReference type="OrthoDB" id="8186171at2759"/>
<reference evidence="2" key="1">
    <citation type="journal article" date="2023" name="Science">
        <title>Genome structures resolve the early diversification of teleost fishes.</title>
        <authorList>
            <person name="Parey E."/>
            <person name="Louis A."/>
            <person name="Montfort J."/>
            <person name="Bouchez O."/>
            <person name="Roques C."/>
            <person name="Iampietro C."/>
            <person name="Lluch J."/>
            <person name="Castinel A."/>
            <person name="Donnadieu C."/>
            <person name="Desvignes T."/>
            <person name="Floi Bucao C."/>
            <person name="Jouanno E."/>
            <person name="Wen M."/>
            <person name="Mejri S."/>
            <person name="Dirks R."/>
            <person name="Jansen H."/>
            <person name="Henkel C."/>
            <person name="Chen W.J."/>
            <person name="Zahm M."/>
            <person name="Cabau C."/>
            <person name="Klopp C."/>
            <person name="Thompson A.W."/>
            <person name="Robinson-Rechavi M."/>
            <person name="Braasch I."/>
            <person name="Lecointre G."/>
            <person name="Bobe J."/>
            <person name="Postlethwait J.H."/>
            <person name="Berthelot C."/>
            <person name="Roest Crollius H."/>
            <person name="Guiguen Y."/>
        </authorList>
    </citation>
    <scope>NUCLEOTIDE SEQUENCE</scope>
    <source>
        <strain evidence="2">WJC10195</strain>
    </source>
</reference>
<proteinExistence type="predicted"/>
<keyword evidence="3" id="KW-1185">Reference proteome</keyword>
<name>A0A9Q1F120_SYNKA</name>
<feature type="domain" description="BEN" evidence="1">
    <location>
        <begin position="3"/>
        <end position="59"/>
    </location>
</feature>
<organism evidence="2 3">
    <name type="scientific">Synaphobranchus kaupii</name>
    <name type="common">Kaup's arrowtooth eel</name>
    <dbReference type="NCBI Taxonomy" id="118154"/>
    <lineage>
        <taxon>Eukaryota</taxon>
        <taxon>Metazoa</taxon>
        <taxon>Chordata</taxon>
        <taxon>Craniata</taxon>
        <taxon>Vertebrata</taxon>
        <taxon>Euteleostomi</taxon>
        <taxon>Actinopterygii</taxon>
        <taxon>Neopterygii</taxon>
        <taxon>Teleostei</taxon>
        <taxon>Anguilliformes</taxon>
        <taxon>Synaphobranchidae</taxon>
        <taxon>Synaphobranchus</taxon>
    </lineage>
</organism>
<dbReference type="InterPro" id="IPR018379">
    <property type="entry name" value="BEN_domain"/>
</dbReference>
<evidence type="ECO:0000313" key="2">
    <source>
        <dbReference type="EMBL" id="KAJ8348903.1"/>
    </source>
</evidence>
<comment type="caution">
    <text evidence="2">The sequence shown here is derived from an EMBL/GenBank/DDBJ whole genome shotgun (WGS) entry which is preliminary data.</text>
</comment>
<evidence type="ECO:0000259" key="1">
    <source>
        <dbReference type="Pfam" id="PF10523"/>
    </source>
</evidence>
<dbReference type="Gene3D" id="1.10.10.2590">
    <property type="entry name" value="BEN domain"/>
    <property type="match status" value="1"/>
</dbReference>
<protein>
    <recommendedName>
        <fullName evidence="1">BEN domain-containing protein</fullName>
    </recommendedName>
</protein>
<dbReference type="GO" id="GO:0003677">
    <property type="term" value="F:DNA binding"/>
    <property type="evidence" value="ECO:0007669"/>
    <property type="project" value="InterPro"/>
</dbReference>